<dbReference type="NCBIfam" id="NF041097">
    <property type="entry name" value="keto_inos_dh_IolM"/>
    <property type="match status" value="1"/>
</dbReference>
<reference evidence="6 7" key="1">
    <citation type="journal article" date="2019" name="Nat. Microbiol.">
        <title>Mediterranean grassland soil C-N compound turnover is dependent on rainfall and depth, and is mediated by genomically divergent microorganisms.</title>
        <authorList>
            <person name="Diamond S."/>
            <person name="Andeer P.F."/>
            <person name="Li Z."/>
            <person name="Crits-Christoph A."/>
            <person name="Burstein D."/>
            <person name="Anantharaman K."/>
            <person name="Lane K.R."/>
            <person name="Thomas B.C."/>
            <person name="Pan C."/>
            <person name="Northen T.R."/>
            <person name="Banfield J.F."/>
        </authorList>
    </citation>
    <scope>NUCLEOTIDE SEQUENCE [LARGE SCALE GENOMIC DNA]</scope>
    <source>
        <strain evidence="6">NP_5</strain>
    </source>
</reference>
<evidence type="ECO:0000256" key="1">
    <source>
        <dbReference type="ARBA" id="ARBA00022723"/>
    </source>
</evidence>
<dbReference type="InterPro" id="IPR011032">
    <property type="entry name" value="GroES-like_sf"/>
</dbReference>
<dbReference type="Proteomes" id="UP000320393">
    <property type="component" value="Unassembled WGS sequence"/>
</dbReference>
<dbReference type="SUPFAM" id="SSF51735">
    <property type="entry name" value="NAD(P)-binding Rossmann-fold domains"/>
    <property type="match status" value="1"/>
</dbReference>
<dbReference type="Gene3D" id="3.90.180.10">
    <property type="entry name" value="Medium-chain alcohol dehydrogenases, catalytic domain"/>
    <property type="match status" value="1"/>
</dbReference>
<evidence type="ECO:0000313" key="7">
    <source>
        <dbReference type="Proteomes" id="UP000320393"/>
    </source>
</evidence>
<evidence type="ECO:0000256" key="2">
    <source>
        <dbReference type="ARBA" id="ARBA00022833"/>
    </source>
</evidence>
<dbReference type="Gene3D" id="3.40.50.720">
    <property type="entry name" value="NAD(P)-binding Rossmann-like Domain"/>
    <property type="match status" value="1"/>
</dbReference>
<dbReference type="PANTHER" id="PTHR43401">
    <property type="entry name" value="L-THREONINE 3-DEHYDROGENASE"/>
    <property type="match status" value="1"/>
</dbReference>
<organism evidence="6 7">
    <name type="scientific">Candidatus Segetimicrobium genomatis</name>
    <dbReference type="NCBI Taxonomy" id="2569760"/>
    <lineage>
        <taxon>Bacteria</taxon>
        <taxon>Bacillati</taxon>
        <taxon>Candidatus Sysuimicrobiota</taxon>
        <taxon>Candidatus Sysuimicrobiia</taxon>
        <taxon>Candidatus Sysuimicrobiales</taxon>
        <taxon>Candidatus Segetimicrobiaceae</taxon>
        <taxon>Candidatus Segetimicrobium</taxon>
    </lineage>
</organism>
<dbReference type="InterPro" id="IPR002328">
    <property type="entry name" value="ADH_Zn_CS"/>
</dbReference>
<dbReference type="EMBL" id="VBAM01000332">
    <property type="protein sequence ID" value="TMJ09784.1"/>
    <property type="molecule type" value="Genomic_DNA"/>
</dbReference>
<dbReference type="GO" id="GO:0016491">
    <property type="term" value="F:oxidoreductase activity"/>
    <property type="evidence" value="ECO:0007669"/>
    <property type="project" value="UniProtKB-KW"/>
</dbReference>
<evidence type="ECO:0000259" key="5">
    <source>
        <dbReference type="SMART" id="SM00829"/>
    </source>
</evidence>
<evidence type="ECO:0000256" key="3">
    <source>
        <dbReference type="ARBA" id="ARBA00023002"/>
    </source>
</evidence>
<keyword evidence="1 4" id="KW-0479">Metal-binding</keyword>
<dbReference type="PROSITE" id="PS00059">
    <property type="entry name" value="ADH_ZINC"/>
    <property type="match status" value="1"/>
</dbReference>
<dbReference type="InterPro" id="IPR050129">
    <property type="entry name" value="Zn_alcohol_dh"/>
</dbReference>
<dbReference type="GO" id="GO:0008270">
    <property type="term" value="F:zinc ion binding"/>
    <property type="evidence" value="ECO:0007669"/>
    <property type="project" value="InterPro"/>
</dbReference>
<dbReference type="AlphaFoldDB" id="A0A537LP41"/>
<dbReference type="InterPro" id="IPR036291">
    <property type="entry name" value="NAD(P)-bd_dom_sf"/>
</dbReference>
<gene>
    <name evidence="6" type="ORF">E6H02_08705</name>
</gene>
<feature type="domain" description="Enoyl reductase (ER)" evidence="5">
    <location>
        <begin position="36"/>
        <end position="387"/>
    </location>
</feature>
<keyword evidence="2 4" id="KW-0862">Zinc</keyword>
<evidence type="ECO:0000256" key="4">
    <source>
        <dbReference type="RuleBase" id="RU361277"/>
    </source>
</evidence>
<dbReference type="InterPro" id="IPR013149">
    <property type="entry name" value="ADH-like_C"/>
</dbReference>
<dbReference type="InterPro" id="IPR020843">
    <property type="entry name" value="ER"/>
</dbReference>
<protein>
    <submittedName>
        <fullName evidence="6">Zinc-binding dehydrogenase</fullName>
    </submittedName>
</protein>
<dbReference type="PANTHER" id="PTHR43401:SF2">
    <property type="entry name" value="L-THREONINE 3-DEHYDROGENASE"/>
    <property type="match status" value="1"/>
</dbReference>
<comment type="cofactor">
    <cofactor evidence="4">
        <name>Zn(2+)</name>
        <dbReference type="ChEBI" id="CHEBI:29105"/>
    </cofactor>
</comment>
<sequence>MKGLQFTAEWAPRRDYTVSEFERRTGKAVTGASVWRHPHVHLAEVEEPPLGPKDVRVRPRACGVCGSDVHFYETDGDGYIRYPGLTKFPVVIGHEFSGEVVEAGKDVRDLRVGDLVTVEEMIWCGECVPCRNGWPNQCLNLEEIGFTIDGAMAEQLVVGAKYCWPINALAEVYGSQEAACEAGALCEPTSVAYNGMFVRAEGFKPGGVVAVYGTGPIGFAAIALARAAGASRVIAFEVSPVRQALARQVGADEVHNPMELAAAGSSPHEAVRRASAGAGADMAVEAAGAPVRTIPEMEASLAIGGKVVIIGRAAERAPMYLEHFQTHAAQLYGAQGHSGYGTFQNVIRLMASRRIDLRPIITSRFPLSEGVDAIARASLRQDGKVMVKS</sequence>
<dbReference type="InterPro" id="IPR013154">
    <property type="entry name" value="ADH-like_N"/>
</dbReference>
<dbReference type="SMART" id="SM00829">
    <property type="entry name" value="PKS_ER"/>
    <property type="match status" value="1"/>
</dbReference>
<comment type="caution">
    <text evidence="6">The sequence shown here is derived from an EMBL/GenBank/DDBJ whole genome shotgun (WGS) entry which is preliminary data.</text>
</comment>
<dbReference type="SUPFAM" id="SSF50129">
    <property type="entry name" value="GroES-like"/>
    <property type="match status" value="1"/>
</dbReference>
<comment type="similarity">
    <text evidence="4">Belongs to the zinc-containing alcohol dehydrogenase family.</text>
</comment>
<proteinExistence type="inferred from homology"/>
<name>A0A537LP41_9BACT</name>
<dbReference type="InterPro" id="IPR053539">
    <property type="entry name" value="Scyllo-inosose_DH"/>
</dbReference>
<dbReference type="Pfam" id="PF08240">
    <property type="entry name" value="ADH_N"/>
    <property type="match status" value="1"/>
</dbReference>
<evidence type="ECO:0000313" key="6">
    <source>
        <dbReference type="EMBL" id="TMJ09784.1"/>
    </source>
</evidence>
<dbReference type="Pfam" id="PF00107">
    <property type="entry name" value="ADH_zinc_N"/>
    <property type="match status" value="1"/>
</dbReference>
<accession>A0A537LP41</accession>
<keyword evidence="3" id="KW-0560">Oxidoreductase</keyword>